<dbReference type="EMBL" id="ACJM01000018">
    <property type="protein sequence ID" value="EEG76387.1"/>
    <property type="molecule type" value="Genomic_DNA"/>
</dbReference>
<protein>
    <submittedName>
        <fullName evidence="1">OsmC family protein</fullName>
    </submittedName>
</protein>
<comment type="caution">
    <text evidence="1">The sequence shown here is derived from an EMBL/GenBank/DDBJ whole genome shotgun (WGS) entry which is preliminary data.</text>
</comment>
<reference evidence="1 2" key="1">
    <citation type="submission" date="2009-02" db="EMBL/GenBank/DDBJ databases">
        <title>Sequencing of the draft genome and assembly of Dethiobacter alkaliphilus AHT 1.</title>
        <authorList>
            <consortium name="US DOE Joint Genome Institute (JGI-PGF)"/>
            <person name="Lucas S."/>
            <person name="Copeland A."/>
            <person name="Lapidus A."/>
            <person name="Glavina del Rio T."/>
            <person name="Dalin E."/>
            <person name="Tice H."/>
            <person name="Bruce D."/>
            <person name="Goodwin L."/>
            <person name="Pitluck S."/>
            <person name="Larimer F."/>
            <person name="Land M.L."/>
            <person name="Hauser L."/>
            <person name="Muyzer G."/>
        </authorList>
    </citation>
    <scope>NUCLEOTIDE SEQUENCE [LARGE SCALE GENOMIC DNA]</scope>
    <source>
        <strain evidence="1 2">AHT 1</strain>
    </source>
</reference>
<proteinExistence type="predicted"/>
<dbReference type="InterPro" id="IPR036102">
    <property type="entry name" value="OsmC/Ohrsf"/>
</dbReference>
<evidence type="ECO:0000313" key="2">
    <source>
        <dbReference type="Proteomes" id="UP000006443"/>
    </source>
</evidence>
<accession>C0GJS9</accession>
<keyword evidence="2" id="KW-1185">Reference proteome</keyword>
<evidence type="ECO:0000313" key="1">
    <source>
        <dbReference type="EMBL" id="EEG76387.1"/>
    </source>
</evidence>
<dbReference type="AlphaFoldDB" id="C0GJS9"/>
<dbReference type="Proteomes" id="UP000006443">
    <property type="component" value="Unassembled WGS sequence"/>
</dbReference>
<dbReference type="STRING" id="555088.DealDRAFT_2732"/>
<dbReference type="InterPro" id="IPR003718">
    <property type="entry name" value="OsmC/Ohr_fam"/>
</dbReference>
<dbReference type="eggNOG" id="COG1765">
    <property type="taxonomic scope" value="Bacteria"/>
</dbReference>
<dbReference type="Gene3D" id="3.30.300.20">
    <property type="match status" value="1"/>
</dbReference>
<dbReference type="Pfam" id="PF02566">
    <property type="entry name" value="OsmC"/>
    <property type="match status" value="1"/>
</dbReference>
<dbReference type="PANTHER" id="PTHR34352:SF1">
    <property type="entry name" value="PROTEIN YHFA"/>
    <property type="match status" value="1"/>
</dbReference>
<name>C0GJS9_DETAL</name>
<organism evidence="1 2">
    <name type="scientific">Dethiobacter alkaliphilus AHT 1</name>
    <dbReference type="NCBI Taxonomy" id="555088"/>
    <lineage>
        <taxon>Bacteria</taxon>
        <taxon>Bacillati</taxon>
        <taxon>Bacillota</taxon>
        <taxon>Dethiobacteria</taxon>
        <taxon>Dethiobacterales</taxon>
        <taxon>Dethiobacteraceae</taxon>
        <taxon>Dethiobacter</taxon>
    </lineage>
</organism>
<sequence length="133" mass="14856">MKTKVKWMGEQSYVAVDNNGLEVKISPKPQQNDMLKPPDLLLMSLGSCTGLFFLPAAKELGLAIEHFEVVVTGEKANNPPKLFSSIHIHIDVWGQVTEDKVEKAIEKGHDKCFILHSLNPDIEIKTSFELKNS</sequence>
<dbReference type="InterPro" id="IPR015946">
    <property type="entry name" value="KH_dom-like_a/b"/>
</dbReference>
<dbReference type="SUPFAM" id="SSF82784">
    <property type="entry name" value="OsmC-like"/>
    <property type="match status" value="1"/>
</dbReference>
<gene>
    <name evidence="1" type="ORF">DealDRAFT_2732</name>
</gene>
<dbReference type="PANTHER" id="PTHR34352">
    <property type="entry name" value="PROTEIN YHFA"/>
    <property type="match status" value="1"/>
</dbReference>